<feature type="non-terminal residue" evidence="1">
    <location>
        <position position="262"/>
    </location>
</feature>
<proteinExistence type="predicted"/>
<reference evidence="1" key="1">
    <citation type="journal article" date="2014" name="Front. Microbiol.">
        <title>High frequency of phylogenetically diverse reductive dehalogenase-homologous genes in deep subseafloor sedimentary metagenomes.</title>
        <authorList>
            <person name="Kawai M."/>
            <person name="Futagami T."/>
            <person name="Toyoda A."/>
            <person name="Takaki Y."/>
            <person name="Nishi S."/>
            <person name="Hori S."/>
            <person name="Arai W."/>
            <person name="Tsubouchi T."/>
            <person name="Morono Y."/>
            <person name="Uchiyama I."/>
            <person name="Ito T."/>
            <person name="Fujiyama A."/>
            <person name="Inagaki F."/>
            <person name="Takami H."/>
        </authorList>
    </citation>
    <scope>NUCLEOTIDE SEQUENCE</scope>
    <source>
        <strain evidence="1">Expedition CK06-06</strain>
    </source>
</reference>
<comment type="caution">
    <text evidence="1">The sequence shown here is derived from an EMBL/GenBank/DDBJ whole genome shotgun (WGS) entry which is preliminary data.</text>
</comment>
<dbReference type="EMBL" id="BARW01024844">
    <property type="protein sequence ID" value="GAI96555.1"/>
    <property type="molecule type" value="Genomic_DNA"/>
</dbReference>
<protein>
    <submittedName>
        <fullName evidence="1">Uncharacterized protein</fullName>
    </submittedName>
</protein>
<feature type="non-terminal residue" evidence="1">
    <location>
        <position position="1"/>
    </location>
</feature>
<evidence type="ECO:0000313" key="1">
    <source>
        <dbReference type="EMBL" id="GAI96555.1"/>
    </source>
</evidence>
<sequence length="262" mass="28457">DIGFNVFGELDTISLARYGGSNDVFVTAWYDQSGNGNNATQTSSVLRPKIYDGTTGTVVDNNGKPTLSFLNDRVTLTNELFLRSNAPDAFLISLVAEGTEGTSNGEYFGGSTSGSTNFFATYGSTSNYRWRHNTDAGTGNINTTFAYPSPAPVVGEMSLLNLYIESSTKKMQLNGQQLTASGNTVWSSTSNYKFNLGIIGRPYAHDLNLQVSEFVVWPNQSSTDLSEIQSNINTFYDIYTEPVAPLLLNEYPGAAAAYSLRK</sequence>
<name>X1U9M9_9ZZZZ</name>
<organism evidence="1">
    <name type="scientific">marine sediment metagenome</name>
    <dbReference type="NCBI Taxonomy" id="412755"/>
    <lineage>
        <taxon>unclassified sequences</taxon>
        <taxon>metagenomes</taxon>
        <taxon>ecological metagenomes</taxon>
    </lineage>
</organism>
<dbReference type="AlphaFoldDB" id="X1U9M9"/>
<dbReference type="Gene3D" id="2.60.120.200">
    <property type="match status" value="1"/>
</dbReference>
<gene>
    <name evidence="1" type="ORF">S12H4_40870</name>
</gene>
<accession>X1U9M9</accession>